<feature type="compositionally biased region" description="Polar residues" evidence="2">
    <location>
        <begin position="70"/>
        <end position="83"/>
    </location>
</feature>
<evidence type="ECO:0000256" key="1">
    <source>
        <dbReference type="SAM" id="Coils"/>
    </source>
</evidence>
<feature type="compositionally biased region" description="Basic and acidic residues" evidence="2">
    <location>
        <begin position="131"/>
        <end position="145"/>
    </location>
</feature>
<evidence type="ECO:0000256" key="2">
    <source>
        <dbReference type="SAM" id="MobiDB-lite"/>
    </source>
</evidence>
<reference evidence="3" key="1">
    <citation type="submission" date="2012-04" db="EMBL/GenBank/DDBJ databases">
        <title>The Genome Sequence of Loa loa.</title>
        <authorList>
            <consortium name="The Broad Institute Genome Sequencing Platform"/>
            <consortium name="Broad Institute Genome Sequencing Center for Infectious Disease"/>
            <person name="Nutman T.B."/>
            <person name="Fink D.L."/>
            <person name="Russ C."/>
            <person name="Young S."/>
            <person name="Zeng Q."/>
            <person name="Gargeya S."/>
            <person name="Alvarado L."/>
            <person name="Berlin A."/>
            <person name="Chapman S.B."/>
            <person name="Chen Z."/>
            <person name="Freedman E."/>
            <person name="Gellesch M."/>
            <person name="Goldberg J."/>
            <person name="Griggs A."/>
            <person name="Gujja S."/>
            <person name="Heilman E.R."/>
            <person name="Heiman D."/>
            <person name="Howarth C."/>
            <person name="Mehta T."/>
            <person name="Neiman D."/>
            <person name="Pearson M."/>
            <person name="Roberts A."/>
            <person name="Saif S."/>
            <person name="Shea T."/>
            <person name="Shenoy N."/>
            <person name="Sisk P."/>
            <person name="Stolte C."/>
            <person name="Sykes S."/>
            <person name="White J."/>
            <person name="Yandava C."/>
            <person name="Haas B."/>
            <person name="Henn M.R."/>
            <person name="Nusbaum C."/>
            <person name="Birren B."/>
        </authorList>
    </citation>
    <scope>NUCLEOTIDE SEQUENCE [LARGE SCALE GENOMIC DNA]</scope>
</reference>
<keyword evidence="3" id="KW-1185">Reference proteome</keyword>
<dbReference type="STRING" id="7209.A0A1I7VNN7"/>
<sequence>MVKKLQKESTKQPMRQSHRTRTLNTRLGTPPRILLDMLRDHSSPVVKKSFHAIADMERIENVPQKAVKSPNKQNAKSPSTAAQLSDVRVRRQHNPSKRYGASFEEILEPGHFSKSVSNVALEETTALTLSESRKPEIPRDSKNERMPISSKTLSSTASRIRHSSRIRIPNLRFGYLLPGFLEQAENKKKSDNMKRSDDRKADILSLMPEEVAAHSPKIACDKSDITVRQRHSERQRIPSKRLSFPDVYPVIRTQKKSTKARPKVEETHVKIHKCKNSTKKPVSILKTGLSVKATSKNLSMSSIASNRQVHSSLEIPSVLYPYRPARSQALCVEPSSSMTKDYVSKKDVDELLIELNKALTRVTDEDCSELREKIAHHLNNLHRENCRFRQALHQLRSELDSLSSNSTVNSYNMLIKQNGELREQKVLADIKCKAQMEEVRKLLERIRILEMRNKNLEDFRNRLVVQRRQQNLNGEAKYPHTDLVNDLSKVEAQDLVDAELDSLILNGTDGEVVKDDKSNDDEVEWGNDSWMLHC</sequence>
<organism evidence="3 4">
    <name type="scientific">Loa loa</name>
    <name type="common">Eye worm</name>
    <name type="synonym">Filaria loa</name>
    <dbReference type="NCBI Taxonomy" id="7209"/>
    <lineage>
        <taxon>Eukaryota</taxon>
        <taxon>Metazoa</taxon>
        <taxon>Ecdysozoa</taxon>
        <taxon>Nematoda</taxon>
        <taxon>Chromadorea</taxon>
        <taxon>Rhabditida</taxon>
        <taxon>Spirurina</taxon>
        <taxon>Spiruromorpha</taxon>
        <taxon>Filarioidea</taxon>
        <taxon>Onchocercidae</taxon>
        <taxon>Loa</taxon>
    </lineage>
</organism>
<feature type="compositionally biased region" description="Basic and acidic residues" evidence="2">
    <location>
        <begin position="1"/>
        <end position="10"/>
    </location>
</feature>
<evidence type="ECO:0000313" key="4">
    <source>
        <dbReference type="WBParaSite" id="EN70_455"/>
    </source>
</evidence>
<evidence type="ECO:0000313" key="3">
    <source>
        <dbReference type="Proteomes" id="UP000095285"/>
    </source>
</evidence>
<reference evidence="4" key="2">
    <citation type="submission" date="2016-11" db="UniProtKB">
        <authorList>
            <consortium name="WormBaseParasite"/>
        </authorList>
    </citation>
    <scope>IDENTIFICATION</scope>
</reference>
<feature type="region of interest" description="Disordered" evidence="2">
    <location>
        <begin position="63"/>
        <end position="90"/>
    </location>
</feature>
<feature type="region of interest" description="Disordered" evidence="2">
    <location>
        <begin position="129"/>
        <end position="157"/>
    </location>
</feature>
<accession>A0A1I7VNN7</accession>
<proteinExistence type="predicted"/>
<name>A0A1I7VNN7_LOALO</name>
<feature type="region of interest" description="Disordered" evidence="2">
    <location>
        <begin position="1"/>
        <end position="28"/>
    </location>
</feature>
<feature type="coiled-coil region" evidence="1">
    <location>
        <begin position="432"/>
        <end position="459"/>
    </location>
</feature>
<dbReference type="AlphaFoldDB" id="A0A1I7VNN7"/>
<keyword evidence="1" id="KW-0175">Coiled coil</keyword>
<dbReference type="Proteomes" id="UP000095285">
    <property type="component" value="Unassembled WGS sequence"/>
</dbReference>
<dbReference type="WBParaSite" id="EN70_455">
    <property type="protein sequence ID" value="EN70_455"/>
    <property type="gene ID" value="EN70_455"/>
</dbReference>
<protein>
    <submittedName>
        <fullName evidence="4">Protein male-specific lethal-1</fullName>
    </submittedName>
</protein>